<feature type="region of interest" description="Disordered" evidence="1">
    <location>
        <begin position="1115"/>
        <end position="1157"/>
    </location>
</feature>
<accession>A0A1Y2GV43</accession>
<feature type="compositionally biased region" description="Polar residues" evidence="1">
    <location>
        <begin position="1144"/>
        <end position="1157"/>
    </location>
</feature>
<dbReference type="GO" id="GO:0000981">
    <property type="term" value="F:DNA-binding transcription factor activity, RNA polymerase II-specific"/>
    <property type="evidence" value="ECO:0007669"/>
    <property type="project" value="InterPro"/>
</dbReference>
<gene>
    <name evidence="3" type="ORF">BCR41DRAFT_420592</name>
</gene>
<feature type="region of interest" description="Disordered" evidence="1">
    <location>
        <begin position="191"/>
        <end position="223"/>
    </location>
</feature>
<feature type="region of interest" description="Disordered" evidence="1">
    <location>
        <begin position="1011"/>
        <end position="1063"/>
    </location>
</feature>
<feature type="compositionally biased region" description="Polar residues" evidence="1">
    <location>
        <begin position="1011"/>
        <end position="1046"/>
    </location>
</feature>
<feature type="compositionally biased region" description="Low complexity" evidence="1">
    <location>
        <begin position="22"/>
        <end position="42"/>
    </location>
</feature>
<dbReference type="InParanoid" id="A0A1Y2GV43"/>
<keyword evidence="4" id="KW-1185">Reference proteome</keyword>
<feature type="compositionally biased region" description="Polar residues" evidence="1">
    <location>
        <begin position="43"/>
        <end position="82"/>
    </location>
</feature>
<feature type="compositionally biased region" description="Basic and acidic residues" evidence="1">
    <location>
        <begin position="707"/>
        <end position="716"/>
    </location>
</feature>
<dbReference type="PROSITE" id="PS50048">
    <property type="entry name" value="ZN2_CY6_FUNGAL_2"/>
    <property type="match status" value="1"/>
</dbReference>
<proteinExistence type="predicted"/>
<reference evidence="3 4" key="1">
    <citation type="submission" date="2016-07" db="EMBL/GenBank/DDBJ databases">
        <title>Pervasive Adenine N6-methylation of Active Genes in Fungi.</title>
        <authorList>
            <consortium name="DOE Joint Genome Institute"/>
            <person name="Mondo S.J."/>
            <person name="Dannebaum R.O."/>
            <person name="Kuo R.C."/>
            <person name="Labutti K."/>
            <person name="Haridas S."/>
            <person name="Kuo A."/>
            <person name="Salamov A."/>
            <person name="Ahrendt S.R."/>
            <person name="Lipzen A."/>
            <person name="Sullivan W."/>
            <person name="Andreopoulos W.B."/>
            <person name="Clum A."/>
            <person name="Lindquist E."/>
            <person name="Daum C."/>
            <person name="Ramamoorthy G.K."/>
            <person name="Gryganskyi A."/>
            <person name="Culley D."/>
            <person name="Magnuson J.K."/>
            <person name="James T.Y."/>
            <person name="O'Malley M.A."/>
            <person name="Stajich J.E."/>
            <person name="Spatafora J.W."/>
            <person name="Visel A."/>
            <person name="Grigoriev I.V."/>
        </authorList>
    </citation>
    <scope>NUCLEOTIDE SEQUENCE [LARGE SCALE GENOMIC DNA]</scope>
    <source>
        <strain evidence="3 4">NRRL 3116</strain>
    </source>
</reference>
<feature type="region of interest" description="Disordered" evidence="1">
    <location>
        <begin position="285"/>
        <end position="367"/>
    </location>
</feature>
<evidence type="ECO:0000256" key="1">
    <source>
        <dbReference type="SAM" id="MobiDB-lite"/>
    </source>
</evidence>
<feature type="compositionally biased region" description="Polar residues" evidence="1">
    <location>
        <begin position="353"/>
        <end position="367"/>
    </location>
</feature>
<feature type="compositionally biased region" description="Low complexity" evidence="1">
    <location>
        <begin position="103"/>
        <end position="126"/>
    </location>
</feature>
<sequence>MTFSGLLIVRDPKQSCKGGVQSSTSPSFSTTTSPTSATAKSPQLEQQQSSKQYTASSSRQDLNRRSTSPTLNTISAKSTNGSEMASDMLSMAKSTNITASDASQSTIPTSQLSSPPSSSSMPSMSLMESPLGGLVQVDMVNTSMLLEQHSIHATEATSTAQLTSSTSASLTLSPLTSSMDMQQRQQIPTASPIATPIPTSTLTSSKTSSIGKKKGAPQNLSPAHSAAYRKRLNVNQVCDWCRYRKIRCDRESPCNSCQHSKRECVRTPPSVLLSRSNAANAAVAASAGVESSPSSPITITNKTKRSRVDTKDVQSPRGNKSYRSSSISSYHSSSYTSYSSDQDENDEHDDAASTRSGSTKTGASSVSPVVGSLTLAGLGLGSLAGVLDTSSNDMQLDTPPVSSSFPNAAFALGQTQAPTMQGGSESGAWRPSSVPQDQETLERMRRIELLLSSVIPGAAEFITNGANGSQLLQHQQRQASPHGGRADKKPLSVITQGLNQLQQRDMTMSPMERLSNISLASPAVKDSSSMQNNVHEEKLNLQQLQQQQNHQSPLDYAERMKRIEMLLVTVQDLPIAKALIGQSQDISQSSRSKDGDIQENSRPQKKMPKKYKSDPKKNLIINSNGQVVKRPHVAAGFAGQKPPPKLPQAIAEAAQKKQGARKKRTSAAATRATTANASANANTNAEKNSSTARAAREASVKTMTSEQAHESIKPDLKTVTPSPTASLEIPSAIGNENIMQFDPNQTLMMPQHDSYHRGSIPVAQQQPQPQQHSSYRNYQQQFQLPMTNTASMTIPLNTIGTYESLVVPASSSPASSVASSPRSAKAEPVIPDGSLQGKNMGDMELNDSRLSSLGLEGSQIEHQYAFMQQQHPIHSFSGDQFQAGFDFASESTSQQQQQTFHPHLSQQHGAIAFPQHAAFSDFGLDMDESLEALMKKDVVGPLGGITGNLADSSSTTLLQGHHGSTPFNSAIYDNQFGFFQQQQQQQQQQPSQSLQQQMDYQDVLGSMWTSGQTGSFSVPAHNNPQNPWSHQSSQSINISADDSSQPEMELKEGQSQEQPQQQMNNAHALFQQQFQQQRRHQHQQQEQMRKNSIVLGMHQHLQQQQRTSIPHQLQQTFYIPQNHDDDDDDDDDEGGLQTLYDGNKINNIKSSTPSMDA</sequence>
<feature type="region of interest" description="Disordered" evidence="1">
    <location>
        <begin position="1"/>
        <end position="82"/>
    </location>
</feature>
<feature type="compositionally biased region" description="Low complexity" evidence="1">
    <location>
        <begin position="191"/>
        <end position="210"/>
    </location>
</feature>
<feature type="domain" description="Zn(2)-C6 fungal-type" evidence="2">
    <location>
        <begin position="237"/>
        <end position="266"/>
    </location>
</feature>
<dbReference type="PROSITE" id="PS00463">
    <property type="entry name" value="ZN2_CY6_FUNGAL_1"/>
    <property type="match status" value="1"/>
</dbReference>
<dbReference type="Pfam" id="PF00172">
    <property type="entry name" value="Zn_clus"/>
    <property type="match status" value="1"/>
</dbReference>
<feature type="region of interest" description="Disordered" evidence="1">
    <location>
        <begin position="417"/>
        <end position="438"/>
    </location>
</feature>
<evidence type="ECO:0000259" key="2">
    <source>
        <dbReference type="PROSITE" id="PS50048"/>
    </source>
</evidence>
<organism evidence="3 4">
    <name type="scientific">Lobosporangium transversale</name>
    <dbReference type="NCBI Taxonomy" id="64571"/>
    <lineage>
        <taxon>Eukaryota</taxon>
        <taxon>Fungi</taxon>
        <taxon>Fungi incertae sedis</taxon>
        <taxon>Mucoromycota</taxon>
        <taxon>Mortierellomycotina</taxon>
        <taxon>Mortierellomycetes</taxon>
        <taxon>Mortierellales</taxon>
        <taxon>Mortierellaceae</taxon>
        <taxon>Lobosporangium</taxon>
    </lineage>
</organism>
<feature type="compositionally biased region" description="Low complexity" evidence="1">
    <location>
        <begin position="666"/>
        <end position="692"/>
    </location>
</feature>
<feature type="compositionally biased region" description="Acidic residues" evidence="1">
    <location>
        <begin position="1124"/>
        <end position="1134"/>
    </location>
</feature>
<feature type="region of interest" description="Disordered" evidence="1">
    <location>
        <begin position="98"/>
        <end position="126"/>
    </location>
</feature>
<evidence type="ECO:0000313" key="3">
    <source>
        <dbReference type="EMBL" id="ORZ22832.1"/>
    </source>
</evidence>
<feature type="region of interest" description="Disordered" evidence="1">
    <location>
        <begin position="582"/>
        <end position="619"/>
    </location>
</feature>
<dbReference type="GO" id="GO:0008270">
    <property type="term" value="F:zinc ion binding"/>
    <property type="evidence" value="ECO:0007669"/>
    <property type="project" value="InterPro"/>
</dbReference>
<dbReference type="AlphaFoldDB" id="A0A1Y2GV43"/>
<feature type="compositionally biased region" description="Low complexity" evidence="1">
    <location>
        <begin position="285"/>
        <end position="296"/>
    </location>
</feature>
<feature type="compositionally biased region" description="Low complexity" evidence="1">
    <location>
        <begin position="321"/>
        <end position="340"/>
    </location>
</feature>
<dbReference type="RefSeq" id="XP_021883386.1">
    <property type="nucleotide sequence ID" value="XM_022029918.1"/>
</dbReference>
<dbReference type="SMART" id="SM00066">
    <property type="entry name" value="GAL4"/>
    <property type="match status" value="1"/>
</dbReference>
<dbReference type="CDD" id="cd00067">
    <property type="entry name" value="GAL4"/>
    <property type="match status" value="1"/>
</dbReference>
<dbReference type="EMBL" id="MCFF01000010">
    <property type="protein sequence ID" value="ORZ22832.1"/>
    <property type="molecule type" value="Genomic_DNA"/>
</dbReference>
<dbReference type="InterPro" id="IPR036864">
    <property type="entry name" value="Zn2-C6_fun-type_DNA-bd_sf"/>
</dbReference>
<dbReference type="GeneID" id="33571761"/>
<dbReference type="Proteomes" id="UP000193648">
    <property type="component" value="Unassembled WGS sequence"/>
</dbReference>
<protein>
    <recommendedName>
        <fullName evidence="2">Zn(2)-C6 fungal-type domain-containing protein</fullName>
    </recommendedName>
</protein>
<name>A0A1Y2GV43_9FUNG</name>
<comment type="caution">
    <text evidence="3">The sequence shown here is derived from an EMBL/GenBank/DDBJ whole genome shotgun (WGS) entry which is preliminary data.</text>
</comment>
<dbReference type="Gene3D" id="4.10.240.10">
    <property type="entry name" value="Zn(2)-C6 fungal-type DNA-binding domain"/>
    <property type="match status" value="1"/>
</dbReference>
<feature type="region of interest" description="Disordered" evidence="1">
    <location>
        <begin position="651"/>
        <end position="723"/>
    </location>
</feature>
<feature type="region of interest" description="Disordered" evidence="1">
    <location>
        <begin position="811"/>
        <end position="845"/>
    </location>
</feature>
<dbReference type="InterPro" id="IPR001138">
    <property type="entry name" value="Zn2Cys6_DnaBD"/>
</dbReference>
<dbReference type="OrthoDB" id="3014581at2759"/>
<dbReference type="SUPFAM" id="SSF57701">
    <property type="entry name" value="Zn2/Cys6 DNA-binding domain"/>
    <property type="match status" value="1"/>
</dbReference>
<feature type="compositionally biased region" description="Low complexity" evidence="1">
    <location>
        <begin position="811"/>
        <end position="823"/>
    </location>
</feature>
<evidence type="ECO:0000313" key="4">
    <source>
        <dbReference type="Proteomes" id="UP000193648"/>
    </source>
</evidence>